<dbReference type="InterPro" id="IPR019734">
    <property type="entry name" value="TPR_rpt"/>
</dbReference>
<dbReference type="SUPFAM" id="SSF52540">
    <property type="entry name" value="P-loop containing nucleoside triphosphate hydrolases"/>
    <property type="match status" value="1"/>
</dbReference>
<evidence type="ECO:0000256" key="3">
    <source>
        <dbReference type="ARBA" id="ARBA00023125"/>
    </source>
</evidence>
<evidence type="ECO:0000256" key="2">
    <source>
        <dbReference type="ARBA" id="ARBA00023012"/>
    </source>
</evidence>
<evidence type="ECO:0000313" key="7">
    <source>
        <dbReference type="EMBL" id="MBY8888117.1"/>
    </source>
</evidence>
<dbReference type="InterPro" id="IPR016032">
    <property type="entry name" value="Sig_transdc_resp-reg_C-effctor"/>
</dbReference>
<sequence length="1107" mass="117766">MRFGILGGTWARRADGRGVAVGGYGRRALLAMLLLDAGRVVATQRLIDGIYGDEPPAGVGNALQSQVSRLRAALGEAIENRPGGYRLAVDRDEVDVHRFERLAGQGREALAAGEAARAAALLREALGLWRGDALADVGEAPFAAAQVVRLEELRLGAVEDRVAADLALGGHRDLVAELRELVAAHPLRERLTAQLMRALAADGRQADALAVYETARETLAESLGVDPGEELAAAHLAVLRGETSEGSAGRVSRETSTRPTATHPGVSRETALPAQLTSFVGRESELALIAGRLHGSRLVTLTGPGGAGKTRLSIEAAGRFDGEVCFVPLAGVTDGVDLPQALLGALGLREVGLLTPNGPAQDPVSRLAAALAERPALLVLDNCEHLIEAAAGLVETLLTRCPSLRILATSREAFGITGETLCPVPPLALPPLGAATDGVADFPAVRLFVERAAAVRPTFSLDDEREAVLRICAALDGQPLALELAAARLRSLSAGEIADRLGPPPEVESGPPLRSSEMFRLLSRGSRTAQPRQRTLRGVIDWSWDLLTGPERVMLSRASVFAGGWTLEAAEAVCADPAQGARDGAPPGAVSGEPIDPGDVLDLVDSLVDKSLVVAHQPDGGGEARYRMLETIRSYGAERLAEAHGTAAARRRHAAYFLDLAVTAEPRLRRAGQLDWLRRLSGDHDNLHAALHRCVADGDTATGMRLVAALSTYWLLRGSRYEGAVPARQLVTAVGPRAPEGLEEEFALCVMTAAPDVADQRELAEHLKSVRVTVERGPVRYPVMFLLWAPFAGVPDEETYVRQEAALALMETDPWFQALNHIGVAYQNWMVLGHADVVEREFTLARDKFRELGDRWGEALASSHLASFLSVRGELPRAVRLIDEAMALADELEAVESRADLLCHRGHCRLRALDHDAACADFRAAADLARRIGTTEFLAVAHLGLAESARLRGELEEADRWCDRAAAESLPAWFAGDVSRTETLVCRGRLHAARGRRDRARACYREAYGAPQTDRNRPFTATVADAAADLALLDGAPERAAELLGIARALRGMQVVAGPDAAVTEAATREALGAEAYATAHDRGAGLDAAGAYAALGRRLAEPDGAA</sequence>
<dbReference type="Gene3D" id="1.25.40.10">
    <property type="entry name" value="Tetratricopeptide repeat domain"/>
    <property type="match status" value="2"/>
</dbReference>
<keyword evidence="8" id="KW-1185">Reference proteome</keyword>
<accession>A0ABS7QY22</accession>
<dbReference type="PANTHER" id="PTHR47691:SF3">
    <property type="entry name" value="HTH-TYPE TRANSCRIPTIONAL REGULATOR RV0890C-RELATED"/>
    <property type="match status" value="1"/>
</dbReference>
<protein>
    <submittedName>
        <fullName evidence="7">Winged helix-turn-helix domain-containing protein</fullName>
    </submittedName>
</protein>
<dbReference type="InterPro" id="IPR005158">
    <property type="entry name" value="BTAD"/>
</dbReference>
<evidence type="ECO:0000259" key="6">
    <source>
        <dbReference type="SMART" id="SM01043"/>
    </source>
</evidence>
<evidence type="ECO:0000256" key="1">
    <source>
        <dbReference type="ARBA" id="ARBA00005820"/>
    </source>
</evidence>
<name>A0ABS7QY22_9ACTN</name>
<dbReference type="SMART" id="SM00028">
    <property type="entry name" value="TPR"/>
    <property type="match status" value="5"/>
</dbReference>
<reference evidence="7 8" key="1">
    <citation type="submission" date="2021-08" db="EMBL/GenBank/DDBJ databases">
        <title>Streptomyces sp. PTM05 isolated from lichen.</title>
        <authorList>
            <person name="Somphong A."/>
            <person name="Phongsopitanun W."/>
            <person name="Tanasupawat S."/>
        </authorList>
    </citation>
    <scope>NUCLEOTIDE SEQUENCE [LARGE SCALE GENOMIC DNA]</scope>
    <source>
        <strain evidence="7 8">Ptm05</strain>
    </source>
</reference>
<dbReference type="SUPFAM" id="SSF48452">
    <property type="entry name" value="TPR-like"/>
    <property type="match status" value="2"/>
</dbReference>
<dbReference type="EMBL" id="JAINVZ010000021">
    <property type="protein sequence ID" value="MBY8888117.1"/>
    <property type="molecule type" value="Genomic_DNA"/>
</dbReference>
<keyword evidence="3" id="KW-0238">DNA-binding</keyword>
<comment type="caution">
    <text evidence="7">The sequence shown here is derived from an EMBL/GenBank/DDBJ whole genome shotgun (WGS) entry which is preliminary data.</text>
</comment>
<dbReference type="CDD" id="cd15831">
    <property type="entry name" value="BTAD"/>
    <property type="match status" value="1"/>
</dbReference>
<evidence type="ECO:0000259" key="5">
    <source>
        <dbReference type="SMART" id="SM00862"/>
    </source>
</evidence>
<dbReference type="SMART" id="SM01043">
    <property type="entry name" value="BTAD"/>
    <property type="match status" value="1"/>
</dbReference>
<dbReference type="InterPro" id="IPR036388">
    <property type="entry name" value="WH-like_DNA-bd_sf"/>
</dbReference>
<feature type="domain" description="Bacterial transcriptional activator" evidence="6">
    <location>
        <begin position="94"/>
        <end position="239"/>
    </location>
</feature>
<dbReference type="InterPro" id="IPR027417">
    <property type="entry name" value="P-loop_NTPase"/>
</dbReference>
<feature type="domain" description="OmpR/PhoB-type" evidence="5">
    <location>
        <begin position="18"/>
        <end position="87"/>
    </location>
</feature>
<dbReference type="SMART" id="SM00862">
    <property type="entry name" value="Trans_reg_C"/>
    <property type="match status" value="1"/>
</dbReference>
<dbReference type="Gene3D" id="3.40.50.300">
    <property type="entry name" value="P-loop containing nucleotide triphosphate hydrolases"/>
    <property type="match status" value="1"/>
</dbReference>
<proteinExistence type="inferred from homology"/>
<dbReference type="Proteomes" id="UP001198565">
    <property type="component" value="Unassembled WGS sequence"/>
</dbReference>
<dbReference type="Pfam" id="PF03704">
    <property type="entry name" value="BTAD"/>
    <property type="match status" value="1"/>
</dbReference>
<organism evidence="7 8">
    <name type="scientific">Streptantibioticus parmotrematis</name>
    <dbReference type="NCBI Taxonomy" id="2873249"/>
    <lineage>
        <taxon>Bacteria</taxon>
        <taxon>Bacillati</taxon>
        <taxon>Actinomycetota</taxon>
        <taxon>Actinomycetes</taxon>
        <taxon>Kitasatosporales</taxon>
        <taxon>Streptomycetaceae</taxon>
        <taxon>Streptantibioticus</taxon>
    </lineage>
</organism>
<dbReference type="SUPFAM" id="SSF46894">
    <property type="entry name" value="C-terminal effector domain of the bipartite response regulators"/>
    <property type="match status" value="1"/>
</dbReference>
<dbReference type="InterPro" id="IPR001867">
    <property type="entry name" value="OmpR/PhoB-type_DNA-bd"/>
</dbReference>
<keyword evidence="2" id="KW-0902">Two-component regulatory system</keyword>
<feature type="region of interest" description="Disordered" evidence="4">
    <location>
        <begin position="242"/>
        <end position="267"/>
    </location>
</feature>
<evidence type="ECO:0000313" key="8">
    <source>
        <dbReference type="Proteomes" id="UP001198565"/>
    </source>
</evidence>
<dbReference type="InterPro" id="IPR011990">
    <property type="entry name" value="TPR-like_helical_dom_sf"/>
</dbReference>
<gene>
    <name evidence="7" type="ORF">K7472_25225</name>
</gene>
<dbReference type="InterPro" id="IPR049945">
    <property type="entry name" value="AAA_22"/>
</dbReference>
<dbReference type="Pfam" id="PF13401">
    <property type="entry name" value="AAA_22"/>
    <property type="match status" value="1"/>
</dbReference>
<dbReference type="PANTHER" id="PTHR47691">
    <property type="entry name" value="REGULATOR-RELATED"/>
    <property type="match status" value="1"/>
</dbReference>
<comment type="similarity">
    <text evidence="1">Belongs to the AfsR/DnrI/RedD regulatory family.</text>
</comment>
<dbReference type="Gene3D" id="1.10.10.10">
    <property type="entry name" value="Winged helix-like DNA-binding domain superfamily/Winged helix DNA-binding domain"/>
    <property type="match status" value="1"/>
</dbReference>
<evidence type="ECO:0000256" key="4">
    <source>
        <dbReference type="SAM" id="MobiDB-lite"/>
    </source>
</evidence>
<dbReference type="Pfam" id="PF00486">
    <property type="entry name" value="Trans_reg_C"/>
    <property type="match status" value="1"/>
</dbReference>